<dbReference type="InterPro" id="IPR002156">
    <property type="entry name" value="RNaseH_domain"/>
</dbReference>
<dbReference type="PANTHER" id="PTHR47074">
    <property type="entry name" value="BNAC02G40300D PROTEIN"/>
    <property type="match status" value="1"/>
</dbReference>
<dbReference type="EMBL" id="JABEZX010000005">
    <property type="protein sequence ID" value="MBA0556263.1"/>
    <property type="molecule type" value="Genomic_DNA"/>
</dbReference>
<dbReference type="InterPro" id="IPR052929">
    <property type="entry name" value="RNase_H-like_EbsB-rel"/>
</dbReference>
<feature type="domain" description="RNase H type-1" evidence="1">
    <location>
        <begin position="53"/>
        <end position="172"/>
    </location>
</feature>
<dbReference type="Proteomes" id="UP000593572">
    <property type="component" value="Unassembled WGS sequence"/>
</dbReference>
<comment type="caution">
    <text evidence="2">The sequence shown here is derived from an EMBL/GenBank/DDBJ whole genome shotgun (WGS) entry which is preliminary data.</text>
</comment>
<evidence type="ECO:0000313" key="3">
    <source>
        <dbReference type="Proteomes" id="UP000593572"/>
    </source>
</evidence>
<proteinExistence type="predicted"/>
<evidence type="ECO:0000313" key="2">
    <source>
        <dbReference type="EMBL" id="MBA0556263.1"/>
    </source>
</evidence>
<dbReference type="InterPro" id="IPR036397">
    <property type="entry name" value="RNaseH_sf"/>
</dbReference>
<protein>
    <recommendedName>
        <fullName evidence="1">RNase H type-1 domain-containing protein</fullName>
    </recommendedName>
</protein>
<dbReference type="GO" id="GO:0003676">
    <property type="term" value="F:nucleic acid binding"/>
    <property type="evidence" value="ECO:0007669"/>
    <property type="project" value="InterPro"/>
</dbReference>
<gene>
    <name evidence="2" type="ORF">Golob_026378</name>
</gene>
<evidence type="ECO:0000259" key="1">
    <source>
        <dbReference type="Pfam" id="PF13456"/>
    </source>
</evidence>
<dbReference type="GO" id="GO:0004523">
    <property type="term" value="F:RNA-DNA hybrid ribonuclease activity"/>
    <property type="evidence" value="ECO:0007669"/>
    <property type="project" value="InterPro"/>
</dbReference>
<sequence>MDASKDCGDSNDGALILQRMLRPGHLGLRLPVQTTMKELWRPPKRGSIKVILDALFHVASNVSISGIIARNESGQIMGACTYPHLDVANAFLAEACVCERAITFAEDMTFQDVHFEGDSLTVIKKINSREEDKSVLRPVLQNIKDYKGNFDRATFCFDRRKANVAAYVLASKGRRYQEPMYWVEEAPEVVDRTVAEDWVKWLCGMEKLYFVLHEGHQSFFSLKSIVSISYGCVGSVFGEISSGFPLLFWFL</sequence>
<dbReference type="Pfam" id="PF13456">
    <property type="entry name" value="RVT_3"/>
    <property type="match status" value="1"/>
</dbReference>
<reference evidence="2 3" key="1">
    <citation type="journal article" date="2019" name="Genome Biol. Evol.">
        <title>Insights into the evolution of the New World diploid cottons (Gossypium, subgenus Houzingenia) based on genome sequencing.</title>
        <authorList>
            <person name="Grover C.E."/>
            <person name="Arick M.A. 2nd"/>
            <person name="Thrash A."/>
            <person name="Conover J.L."/>
            <person name="Sanders W.S."/>
            <person name="Peterson D.G."/>
            <person name="Frelichowski J.E."/>
            <person name="Scheffler J.A."/>
            <person name="Scheffler B.E."/>
            <person name="Wendel J.F."/>
        </authorList>
    </citation>
    <scope>NUCLEOTIDE SEQUENCE [LARGE SCALE GENOMIC DNA]</scope>
    <source>
        <strain evidence="2">157</strain>
        <tissue evidence="2">Leaf</tissue>
    </source>
</reference>
<name>A0A7J8LV67_9ROSI</name>
<dbReference type="InterPro" id="IPR044730">
    <property type="entry name" value="RNase_H-like_dom_plant"/>
</dbReference>
<dbReference type="PANTHER" id="PTHR47074:SF61">
    <property type="entry name" value="RNASE H TYPE-1 DOMAIN-CONTAINING PROTEIN"/>
    <property type="match status" value="1"/>
</dbReference>
<dbReference type="CDD" id="cd06222">
    <property type="entry name" value="RNase_H_like"/>
    <property type="match status" value="1"/>
</dbReference>
<dbReference type="Gene3D" id="3.30.420.10">
    <property type="entry name" value="Ribonuclease H-like superfamily/Ribonuclease H"/>
    <property type="match status" value="1"/>
</dbReference>
<keyword evidence="3" id="KW-1185">Reference proteome</keyword>
<dbReference type="AlphaFoldDB" id="A0A7J8LV67"/>
<feature type="non-terminal residue" evidence="2">
    <location>
        <position position="1"/>
    </location>
</feature>
<organism evidence="2 3">
    <name type="scientific">Gossypium lobatum</name>
    <dbReference type="NCBI Taxonomy" id="34289"/>
    <lineage>
        <taxon>Eukaryota</taxon>
        <taxon>Viridiplantae</taxon>
        <taxon>Streptophyta</taxon>
        <taxon>Embryophyta</taxon>
        <taxon>Tracheophyta</taxon>
        <taxon>Spermatophyta</taxon>
        <taxon>Magnoliopsida</taxon>
        <taxon>eudicotyledons</taxon>
        <taxon>Gunneridae</taxon>
        <taxon>Pentapetalae</taxon>
        <taxon>rosids</taxon>
        <taxon>malvids</taxon>
        <taxon>Malvales</taxon>
        <taxon>Malvaceae</taxon>
        <taxon>Malvoideae</taxon>
        <taxon>Gossypium</taxon>
    </lineage>
</organism>
<accession>A0A7J8LV67</accession>